<sequence length="322" mass="37454">MIGNQSPFLNIQGASEEQILTPTGDFMTRFPFDQVTGSFKDVMVIMAKELNFSVSYFQRRDLNWGNKVNALERYHISVGESRYKSNLKHCEDLIMYYWIVLCTYFGKAFPLGSGKTPLPASKQWLFFTIMFVGNVMLMAYRASLTSELSNRTKKWPFITLDQLLISDYQLLARKGGFSDSLFTNAEEGSIFHSLYNKFLKDDRDQYMINDIPTLLQELMQSKKRALFYLLETVYTYPEYNCQISAPWISNYPNFLSMAFPKSSPYKEFFQFLLYEHLEQPLVIAVLLTLGFNSSKRRCIIGMSEGEYLGYSNEPITYRTVTY</sequence>
<evidence type="ECO:0008006" key="4">
    <source>
        <dbReference type="Google" id="ProtNLM"/>
    </source>
</evidence>
<dbReference type="SUPFAM" id="SSF53850">
    <property type="entry name" value="Periplasmic binding protein-like II"/>
    <property type="match status" value="1"/>
</dbReference>
<organism evidence="2 3">
    <name type="scientific">Tigriopus californicus</name>
    <name type="common">Marine copepod</name>
    <dbReference type="NCBI Taxonomy" id="6832"/>
    <lineage>
        <taxon>Eukaryota</taxon>
        <taxon>Metazoa</taxon>
        <taxon>Ecdysozoa</taxon>
        <taxon>Arthropoda</taxon>
        <taxon>Crustacea</taxon>
        <taxon>Multicrustacea</taxon>
        <taxon>Hexanauplia</taxon>
        <taxon>Copepoda</taxon>
        <taxon>Harpacticoida</taxon>
        <taxon>Harpacticidae</taxon>
        <taxon>Tigriopus</taxon>
    </lineage>
</organism>
<comment type="caution">
    <text evidence="2">The sequence shown here is derived from an EMBL/GenBank/DDBJ whole genome shotgun (WGS) entry which is preliminary data.</text>
</comment>
<accession>A0A553PL40</accession>
<evidence type="ECO:0000313" key="3">
    <source>
        <dbReference type="Proteomes" id="UP000318571"/>
    </source>
</evidence>
<name>A0A553PL40_TIGCA</name>
<evidence type="ECO:0000313" key="2">
    <source>
        <dbReference type="EMBL" id="TRY78407.1"/>
    </source>
</evidence>
<keyword evidence="1" id="KW-0812">Transmembrane</keyword>
<keyword evidence="1" id="KW-0472">Membrane</keyword>
<dbReference type="AlphaFoldDB" id="A0A553PL40"/>
<protein>
    <recommendedName>
        <fullName evidence="4">Ionotropic glutamate receptor C-terminal domain-containing protein</fullName>
    </recommendedName>
</protein>
<reference evidence="2 3" key="1">
    <citation type="journal article" date="2018" name="Nat. Ecol. Evol.">
        <title>Genomic signatures of mitonuclear coevolution across populations of Tigriopus californicus.</title>
        <authorList>
            <person name="Barreto F.S."/>
            <person name="Watson E.T."/>
            <person name="Lima T.G."/>
            <person name="Willett C.S."/>
            <person name="Edmands S."/>
            <person name="Li W."/>
            <person name="Burton R.S."/>
        </authorList>
    </citation>
    <scope>NUCLEOTIDE SEQUENCE [LARGE SCALE GENOMIC DNA]</scope>
    <source>
        <strain evidence="2 3">San Diego</strain>
    </source>
</reference>
<proteinExistence type="predicted"/>
<feature type="transmembrane region" description="Helical" evidence="1">
    <location>
        <begin position="93"/>
        <end position="112"/>
    </location>
</feature>
<keyword evidence="3" id="KW-1185">Reference proteome</keyword>
<evidence type="ECO:0000256" key="1">
    <source>
        <dbReference type="SAM" id="Phobius"/>
    </source>
</evidence>
<keyword evidence="1" id="KW-1133">Transmembrane helix</keyword>
<gene>
    <name evidence="2" type="ORF">TCAL_13946</name>
</gene>
<feature type="transmembrane region" description="Helical" evidence="1">
    <location>
        <begin position="124"/>
        <end position="144"/>
    </location>
</feature>
<dbReference type="Proteomes" id="UP000318571">
    <property type="component" value="Chromosome 11"/>
</dbReference>
<dbReference type="EMBL" id="VCGU01000003">
    <property type="protein sequence ID" value="TRY78407.1"/>
    <property type="molecule type" value="Genomic_DNA"/>
</dbReference>